<feature type="region of interest" description="Disordered" evidence="1">
    <location>
        <begin position="1"/>
        <end position="36"/>
    </location>
</feature>
<evidence type="ECO:0000313" key="3">
    <source>
        <dbReference type="Proteomes" id="UP001154282"/>
    </source>
</evidence>
<gene>
    <name evidence="2" type="ORF">LITE_LOCUS36907</name>
</gene>
<evidence type="ECO:0000313" key="2">
    <source>
        <dbReference type="EMBL" id="CAI0466137.1"/>
    </source>
</evidence>
<proteinExistence type="predicted"/>
<dbReference type="AlphaFoldDB" id="A0AAV0P6E5"/>
<name>A0AAV0P6E5_9ROSI</name>
<reference evidence="2" key="1">
    <citation type="submission" date="2022-08" db="EMBL/GenBank/DDBJ databases">
        <authorList>
            <person name="Gutierrez-Valencia J."/>
        </authorList>
    </citation>
    <scope>NUCLEOTIDE SEQUENCE</scope>
</reference>
<dbReference type="Proteomes" id="UP001154282">
    <property type="component" value="Unassembled WGS sequence"/>
</dbReference>
<comment type="caution">
    <text evidence="2">The sequence shown here is derived from an EMBL/GenBank/DDBJ whole genome shotgun (WGS) entry which is preliminary data.</text>
</comment>
<sequence>MAPQFPARKKVKSCGGESKRSDRKVGRGGGNWHGEDAGTNFRLFRRERSTMKKDESWIGTRKRFRYRNPNPQFAIEHMKKWILYEFSMTREGCSDEEKEFVCMIRNNGSPMMIWYV</sequence>
<evidence type="ECO:0000256" key="1">
    <source>
        <dbReference type="SAM" id="MobiDB-lite"/>
    </source>
</evidence>
<dbReference type="EMBL" id="CAMGYJ010000008">
    <property type="protein sequence ID" value="CAI0466137.1"/>
    <property type="molecule type" value="Genomic_DNA"/>
</dbReference>
<protein>
    <submittedName>
        <fullName evidence="2">Uncharacterized protein</fullName>
    </submittedName>
</protein>
<accession>A0AAV0P6E5</accession>
<keyword evidence="3" id="KW-1185">Reference proteome</keyword>
<organism evidence="2 3">
    <name type="scientific">Linum tenue</name>
    <dbReference type="NCBI Taxonomy" id="586396"/>
    <lineage>
        <taxon>Eukaryota</taxon>
        <taxon>Viridiplantae</taxon>
        <taxon>Streptophyta</taxon>
        <taxon>Embryophyta</taxon>
        <taxon>Tracheophyta</taxon>
        <taxon>Spermatophyta</taxon>
        <taxon>Magnoliopsida</taxon>
        <taxon>eudicotyledons</taxon>
        <taxon>Gunneridae</taxon>
        <taxon>Pentapetalae</taxon>
        <taxon>rosids</taxon>
        <taxon>fabids</taxon>
        <taxon>Malpighiales</taxon>
        <taxon>Linaceae</taxon>
        <taxon>Linum</taxon>
    </lineage>
</organism>